<accession>A0ABN8LG96</accession>
<protein>
    <submittedName>
        <fullName evidence="1">Uncharacterized protein</fullName>
    </submittedName>
</protein>
<name>A0ABN8LG96_9CNID</name>
<dbReference type="EMBL" id="CALNXI010000033">
    <property type="protein sequence ID" value="CAH3016004.1"/>
    <property type="molecule type" value="Genomic_DNA"/>
</dbReference>
<dbReference type="SUPFAM" id="SSF55797">
    <property type="entry name" value="PR-1-like"/>
    <property type="match status" value="1"/>
</dbReference>
<evidence type="ECO:0000313" key="2">
    <source>
        <dbReference type="Proteomes" id="UP001159427"/>
    </source>
</evidence>
<dbReference type="Gene3D" id="3.40.33.10">
    <property type="entry name" value="CAP"/>
    <property type="match status" value="1"/>
</dbReference>
<evidence type="ECO:0000313" key="1">
    <source>
        <dbReference type="EMBL" id="CAH3016004.1"/>
    </source>
</evidence>
<organism evidence="1 2">
    <name type="scientific">Porites evermanni</name>
    <dbReference type="NCBI Taxonomy" id="104178"/>
    <lineage>
        <taxon>Eukaryota</taxon>
        <taxon>Metazoa</taxon>
        <taxon>Cnidaria</taxon>
        <taxon>Anthozoa</taxon>
        <taxon>Hexacorallia</taxon>
        <taxon>Scleractinia</taxon>
        <taxon>Fungiina</taxon>
        <taxon>Poritidae</taxon>
        <taxon>Porites</taxon>
    </lineage>
</organism>
<keyword evidence="2" id="KW-1185">Reference proteome</keyword>
<comment type="caution">
    <text evidence="1">The sequence shown here is derived from an EMBL/GenBank/DDBJ whole genome shotgun (WGS) entry which is preliminary data.</text>
</comment>
<dbReference type="Proteomes" id="UP001159427">
    <property type="component" value="Unassembled WGS sequence"/>
</dbReference>
<proteinExistence type="predicted"/>
<dbReference type="InterPro" id="IPR035940">
    <property type="entry name" value="CAP_sf"/>
</dbReference>
<sequence>MVWKQTTKLGIARAEGTKANNQQCVYIVAIYEPAGNIPNAFATNVVKGDFDQKYCKNKNPWNQWRDRNGNQMVKVSPLAANGVANAPSQTSGLNIKILKKKYFVHS</sequence>
<gene>
    <name evidence="1" type="ORF">PEVE_00024639</name>
</gene>
<reference evidence="1 2" key="1">
    <citation type="submission" date="2022-05" db="EMBL/GenBank/DDBJ databases">
        <authorList>
            <consortium name="Genoscope - CEA"/>
            <person name="William W."/>
        </authorList>
    </citation>
    <scope>NUCLEOTIDE SEQUENCE [LARGE SCALE GENOMIC DNA]</scope>
</reference>